<feature type="non-terminal residue" evidence="1">
    <location>
        <position position="58"/>
    </location>
</feature>
<name>A0A4Y7TVY3_COPMI</name>
<comment type="caution">
    <text evidence="1">The sequence shown here is derived from an EMBL/GenBank/DDBJ whole genome shotgun (WGS) entry which is preliminary data.</text>
</comment>
<dbReference type="AlphaFoldDB" id="A0A4Y7TVY3"/>
<evidence type="ECO:0000313" key="1">
    <source>
        <dbReference type="EMBL" id="TEB38340.1"/>
    </source>
</evidence>
<protein>
    <submittedName>
        <fullName evidence="1">Uncharacterized protein</fullName>
    </submittedName>
</protein>
<reference evidence="1 2" key="1">
    <citation type="journal article" date="2019" name="Nat. Ecol. Evol.">
        <title>Megaphylogeny resolves global patterns of mushroom evolution.</title>
        <authorList>
            <person name="Varga T."/>
            <person name="Krizsan K."/>
            <person name="Foldi C."/>
            <person name="Dima B."/>
            <person name="Sanchez-Garcia M."/>
            <person name="Sanchez-Ramirez S."/>
            <person name="Szollosi G.J."/>
            <person name="Szarkandi J.G."/>
            <person name="Papp V."/>
            <person name="Albert L."/>
            <person name="Andreopoulos W."/>
            <person name="Angelini C."/>
            <person name="Antonin V."/>
            <person name="Barry K.W."/>
            <person name="Bougher N.L."/>
            <person name="Buchanan P."/>
            <person name="Buyck B."/>
            <person name="Bense V."/>
            <person name="Catcheside P."/>
            <person name="Chovatia M."/>
            <person name="Cooper J."/>
            <person name="Damon W."/>
            <person name="Desjardin D."/>
            <person name="Finy P."/>
            <person name="Geml J."/>
            <person name="Haridas S."/>
            <person name="Hughes K."/>
            <person name="Justo A."/>
            <person name="Karasinski D."/>
            <person name="Kautmanova I."/>
            <person name="Kiss B."/>
            <person name="Kocsube S."/>
            <person name="Kotiranta H."/>
            <person name="LaButti K.M."/>
            <person name="Lechner B.E."/>
            <person name="Liimatainen K."/>
            <person name="Lipzen A."/>
            <person name="Lukacs Z."/>
            <person name="Mihaltcheva S."/>
            <person name="Morgado L.N."/>
            <person name="Niskanen T."/>
            <person name="Noordeloos M.E."/>
            <person name="Ohm R.A."/>
            <person name="Ortiz-Santana B."/>
            <person name="Ovrebo C."/>
            <person name="Racz N."/>
            <person name="Riley R."/>
            <person name="Savchenko A."/>
            <person name="Shiryaev A."/>
            <person name="Soop K."/>
            <person name="Spirin V."/>
            <person name="Szebenyi C."/>
            <person name="Tomsovsky M."/>
            <person name="Tulloss R.E."/>
            <person name="Uehling J."/>
            <person name="Grigoriev I.V."/>
            <person name="Vagvolgyi C."/>
            <person name="Papp T."/>
            <person name="Martin F.M."/>
            <person name="Miettinen O."/>
            <person name="Hibbett D.S."/>
            <person name="Nagy L.G."/>
        </authorList>
    </citation>
    <scope>NUCLEOTIDE SEQUENCE [LARGE SCALE GENOMIC DNA]</scope>
    <source>
        <strain evidence="1 2">FP101781</strain>
    </source>
</reference>
<evidence type="ECO:0000313" key="2">
    <source>
        <dbReference type="Proteomes" id="UP000298030"/>
    </source>
</evidence>
<accession>A0A4Y7TVY3</accession>
<sequence>MSLTARLPAYLIRRGQFGLDSGDHLFMYQRWSLPRWASRQKANDAAQRLSRMLGSAFL</sequence>
<dbReference type="EMBL" id="QPFP01000003">
    <property type="protein sequence ID" value="TEB38340.1"/>
    <property type="molecule type" value="Genomic_DNA"/>
</dbReference>
<organism evidence="1 2">
    <name type="scientific">Coprinellus micaceus</name>
    <name type="common">Glistening ink-cap mushroom</name>
    <name type="synonym">Coprinus micaceus</name>
    <dbReference type="NCBI Taxonomy" id="71717"/>
    <lineage>
        <taxon>Eukaryota</taxon>
        <taxon>Fungi</taxon>
        <taxon>Dikarya</taxon>
        <taxon>Basidiomycota</taxon>
        <taxon>Agaricomycotina</taxon>
        <taxon>Agaricomycetes</taxon>
        <taxon>Agaricomycetidae</taxon>
        <taxon>Agaricales</taxon>
        <taxon>Agaricineae</taxon>
        <taxon>Psathyrellaceae</taxon>
        <taxon>Coprinellus</taxon>
    </lineage>
</organism>
<gene>
    <name evidence="1" type="ORF">FA13DRAFT_1726009</name>
</gene>
<dbReference type="Proteomes" id="UP000298030">
    <property type="component" value="Unassembled WGS sequence"/>
</dbReference>
<proteinExistence type="predicted"/>
<keyword evidence="2" id="KW-1185">Reference proteome</keyword>